<accession>A0A8H4Q314</accession>
<keyword evidence="1" id="KW-0732">Signal</keyword>
<dbReference type="AlphaFoldDB" id="A0A8H4Q314"/>
<evidence type="ECO:0000313" key="2">
    <source>
        <dbReference type="EMBL" id="KAF4583215.1"/>
    </source>
</evidence>
<dbReference type="EMBL" id="JAACLJ010000007">
    <property type="protein sequence ID" value="KAF4583215.1"/>
    <property type="molecule type" value="Genomic_DNA"/>
</dbReference>
<gene>
    <name evidence="2" type="ORF">GQ602_006359</name>
</gene>
<sequence>MARLSWTTVLMMLGFFGIAMSADEPRKLEFTPGMGEKGFVYVIWPGSYGTTPEMFRQRGGITFLEGPEDTSLDQSYTMDGSLSFRNWFHVSTDLPGIMSEVTDSDEEGWHVYRIRPSMNMVPMEHPHNSYTHLALGGVLWSQVHSAIWVSRREITIGEDAPWRDNPDYDRNWENFGLGLAQPLLSVQSPLRENESHRDRALAFMDFLVEEENGVLTFELRNMLRSLFGWSDVRRFPFLRPGGATPLRTAILESFDWGRINLPRELQRDLATGLPDEELCRSVIRVLRDLGTAVVLGLAQGSMMRRDNQEGCNALADFAQKNQSLDASTDVRIETFTGLDPHVKICKTRGLKEPCVDVPVPRGKCVAIPKDMMGEVSSLRPNAAVGQCQVYRRSDCIDKFITAKSNFQISKHEARENTQSFRCGPDVFLPKSPWEWNVGMQSQHCHRIDSLKFGWKLGSGTWDDLHVSFKECPMPGETNEISDTMSTNWEKWLNINLEQLFGEPRPKLTDVRDVYLMGKAGFWTRTFGSHDFRLKGIQLLASCADSNFTVKWQKHQTINEKLHVGNRLRLASPTTIYPLWNDSISPQDWKGSPPCSHISQLQVTLEIGDEHWAGSVNDIYVNVGKGSFWIMSRPDHKVVRTVGIDLQEAFEKNLVALDELKELSIENRGGGDQVHVQGIIVRATCAGHSQKSLYYDKMVKDWIKGWRGQWHLPLPPDVWIEY</sequence>
<comment type="caution">
    <text evidence="2">The sequence shown here is derived from an EMBL/GenBank/DDBJ whole genome shotgun (WGS) entry which is preliminary data.</text>
</comment>
<organism evidence="2 3">
    <name type="scientific">Ophiocordyceps camponoti-floridani</name>
    <dbReference type="NCBI Taxonomy" id="2030778"/>
    <lineage>
        <taxon>Eukaryota</taxon>
        <taxon>Fungi</taxon>
        <taxon>Dikarya</taxon>
        <taxon>Ascomycota</taxon>
        <taxon>Pezizomycotina</taxon>
        <taxon>Sordariomycetes</taxon>
        <taxon>Hypocreomycetidae</taxon>
        <taxon>Hypocreales</taxon>
        <taxon>Ophiocordycipitaceae</taxon>
        <taxon>Ophiocordyceps</taxon>
    </lineage>
</organism>
<evidence type="ECO:0000256" key="1">
    <source>
        <dbReference type="SAM" id="SignalP"/>
    </source>
</evidence>
<feature type="signal peptide" evidence="1">
    <location>
        <begin position="1"/>
        <end position="21"/>
    </location>
</feature>
<reference evidence="2 3" key="1">
    <citation type="journal article" date="2020" name="G3 (Bethesda)">
        <title>Genetic Underpinnings of Host Manipulation by Ophiocordyceps as Revealed by Comparative Transcriptomics.</title>
        <authorList>
            <person name="Will I."/>
            <person name="Das B."/>
            <person name="Trinh T."/>
            <person name="Brachmann A."/>
            <person name="Ohm R.A."/>
            <person name="de Bekker C."/>
        </authorList>
    </citation>
    <scope>NUCLEOTIDE SEQUENCE [LARGE SCALE GENOMIC DNA]</scope>
    <source>
        <strain evidence="2 3">EC05</strain>
    </source>
</reference>
<proteinExistence type="predicted"/>
<protein>
    <submittedName>
        <fullName evidence="2">Heat-labile enterotoxin IIA, A chain</fullName>
    </submittedName>
</protein>
<evidence type="ECO:0000313" key="3">
    <source>
        <dbReference type="Proteomes" id="UP000562929"/>
    </source>
</evidence>
<dbReference type="Proteomes" id="UP000562929">
    <property type="component" value="Unassembled WGS sequence"/>
</dbReference>
<dbReference type="OrthoDB" id="4928224at2759"/>
<name>A0A8H4Q314_9HYPO</name>
<dbReference type="Gene3D" id="3.90.210.10">
    <property type="entry name" value="Heat-Labile Enterotoxin, subunit A"/>
    <property type="match status" value="1"/>
</dbReference>
<keyword evidence="3" id="KW-1185">Reference proteome</keyword>
<feature type="chain" id="PRO_5034210393" evidence="1">
    <location>
        <begin position="22"/>
        <end position="721"/>
    </location>
</feature>